<dbReference type="InterPro" id="IPR018495">
    <property type="entry name" value="Succ_DH_cyt_bsu_CS"/>
</dbReference>
<evidence type="ECO:0000256" key="6">
    <source>
        <dbReference type="ARBA" id="ARBA00022617"/>
    </source>
</evidence>
<evidence type="ECO:0000256" key="3">
    <source>
        <dbReference type="ARBA" id="ARBA00004141"/>
    </source>
</evidence>
<sequence>MAAVRDRPVSPHLTIWRWGPGMAVSIIHRITGAGLTIVGLGVLTWWLMAIAQGADTYDAFAKHASAWYGLVVLIGLTWAFFQHLFSGIRHLLTDTGMGFELRGNKAGAVATIVLSVIATIVLWAWLLGVVK</sequence>
<protein>
    <recommendedName>
        <fullName evidence="5">Succinate dehydrogenase cytochrome b556 subunit</fullName>
    </recommendedName>
</protein>
<comment type="subunit">
    <text evidence="12">Part of an enzyme complex containing four subunits: a flavoprotein, an iron-sulfur protein, plus two membrane-anchoring proteins, SdhC and SdhD. The complex can form homotrimers.</text>
</comment>
<dbReference type="InterPro" id="IPR014314">
    <property type="entry name" value="Succ_DH_cytb556"/>
</dbReference>
<evidence type="ECO:0000256" key="11">
    <source>
        <dbReference type="ARBA" id="ARBA00023136"/>
    </source>
</evidence>
<organism evidence="14 15">
    <name type="scientific">Sphingomonas anseongensis</name>
    <dbReference type="NCBI Taxonomy" id="2908207"/>
    <lineage>
        <taxon>Bacteria</taxon>
        <taxon>Pseudomonadati</taxon>
        <taxon>Pseudomonadota</taxon>
        <taxon>Alphaproteobacteria</taxon>
        <taxon>Sphingomonadales</taxon>
        <taxon>Sphingomonadaceae</taxon>
        <taxon>Sphingomonas</taxon>
    </lineage>
</organism>
<keyword evidence="9 13" id="KW-1133">Transmembrane helix</keyword>
<dbReference type="RefSeq" id="WP_249867943.1">
    <property type="nucleotide sequence ID" value="NZ_JAMGBC010000001.1"/>
</dbReference>
<evidence type="ECO:0000256" key="2">
    <source>
        <dbReference type="ARBA" id="ARBA00004050"/>
    </source>
</evidence>
<dbReference type="InterPro" id="IPR000701">
    <property type="entry name" value="SuccDH_FuR_B_TM-su"/>
</dbReference>
<comment type="subcellular location">
    <subcellularLocation>
        <location evidence="3">Membrane</location>
        <topology evidence="3">Multi-pass membrane protein</topology>
    </subcellularLocation>
</comment>
<name>A0ABT0RFF1_9SPHN</name>
<dbReference type="SUPFAM" id="SSF81343">
    <property type="entry name" value="Fumarate reductase respiratory complex transmembrane subunits"/>
    <property type="match status" value="1"/>
</dbReference>
<evidence type="ECO:0000256" key="4">
    <source>
        <dbReference type="ARBA" id="ARBA00007244"/>
    </source>
</evidence>
<accession>A0ABT0RFF1</accession>
<proteinExistence type="inferred from homology"/>
<feature type="transmembrane region" description="Helical" evidence="13">
    <location>
        <begin position="26"/>
        <end position="46"/>
    </location>
</feature>
<keyword evidence="8" id="KW-0479">Metal-binding</keyword>
<evidence type="ECO:0000256" key="5">
    <source>
        <dbReference type="ARBA" id="ARBA00020076"/>
    </source>
</evidence>
<keyword evidence="11 13" id="KW-0472">Membrane</keyword>
<comment type="caution">
    <text evidence="14">The sequence shown here is derived from an EMBL/GenBank/DDBJ whole genome shotgun (WGS) entry which is preliminary data.</text>
</comment>
<feature type="transmembrane region" description="Helical" evidence="13">
    <location>
        <begin position="66"/>
        <end position="85"/>
    </location>
</feature>
<dbReference type="PIRSF" id="PIRSF000178">
    <property type="entry name" value="SDH_cyt_b560"/>
    <property type="match status" value="1"/>
</dbReference>
<keyword evidence="15" id="KW-1185">Reference proteome</keyword>
<evidence type="ECO:0000313" key="15">
    <source>
        <dbReference type="Proteomes" id="UP001165343"/>
    </source>
</evidence>
<evidence type="ECO:0000313" key="14">
    <source>
        <dbReference type="EMBL" id="MCL6679020.1"/>
    </source>
</evidence>
<comment type="cofactor">
    <cofactor evidence="1">
        <name>heme</name>
        <dbReference type="ChEBI" id="CHEBI:30413"/>
    </cofactor>
</comment>
<reference evidence="14" key="1">
    <citation type="submission" date="2022-05" db="EMBL/GenBank/DDBJ databases">
        <authorList>
            <person name="Jo J.-H."/>
            <person name="Im W.-T."/>
        </authorList>
    </citation>
    <scope>NUCLEOTIDE SEQUENCE</scope>
    <source>
        <strain evidence="14">RG327</strain>
    </source>
</reference>
<evidence type="ECO:0000256" key="7">
    <source>
        <dbReference type="ARBA" id="ARBA00022692"/>
    </source>
</evidence>
<dbReference type="PANTHER" id="PTHR10978:SF5">
    <property type="entry name" value="SUCCINATE DEHYDROGENASE CYTOCHROME B560 SUBUNIT, MITOCHONDRIAL"/>
    <property type="match status" value="1"/>
</dbReference>
<dbReference type="Pfam" id="PF01127">
    <property type="entry name" value="Sdh_cyt"/>
    <property type="match status" value="1"/>
</dbReference>
<evidence type="ECO:0000256" key="13">
    <source>
        <dbReference type="SAM" id="Phobius"/>
    </source>
</evidence>
<keyword evidence="7 13" id="KW-0812">Transmembrane</keyword>
<dbReference type="PANTHER" id="PTHR10978">
    <property type="entry name" value="SUCCINATE DEHYDROGENASE CYTOCHROME B560 SUBUNIT"/>
    <property type="match status" value="1"/>
</dbReference>
<comment type="function">
    <text evidence="2">Membrane-anchoring subunit of succinate dehydrogenase (SDH).</text>
</comment>
<dbReference type="InterPro" id="IPR034804">
    <property type="entry name" value="SQR/QFR_C/D"/>
</dbReference>
<dbReference type="Gene3D" id="1.20.1300.10">
    <property type="entry name" value="Fumarate reductase/succinate dehydrogenase, transmembrane subunit"/>
    <property type="match status" value="1"/>
</dbReference>
<feature type="transmembrane region" description="Helical" evidence="13">
    <location>
        <begin position="106"/>
        <end position="126"/>
    </location>
</feature>
<evidence type="ECO:0000256" key="8">
    <source>
        <dbReference type="ARBA" id="ARBA00022723"/>
    </source>
</evidence>
<keyword evidence="6" id="KW-0349">Heme</keyword>
<dbReference type="NCBIfam" id="TIGR02970">
    <property type="entry name" value="succ_dehyd_cytB"/>
    <property type="match status" value="1"/>
</dbReference>
<evidence type="ECO:0000256" key="12">
    <source>
        <dbReference type="ARBA" id="ARBA00025912"/>
    </source>
</evidence>
<keyword evidence="10" id="KW-0408">Iron</keyword>
<dbReference type="PROSITE" id="PS01000">
    <property type="entry name" value="SDH_CYT_1"/>
    <property type="match status" value="1"/>
</dbReference>
<dbReference type="Proteomes" id="UP001165343">
    <property type="component" value="Unassembled WGS sequence"/>
</dbReference>
<dbReference type="EMBL" id="JAMGBC010000001">
    <property type="protein sequence ID" value="MCL6679020.1"/>
    <property type="molecule type" value="Genomic_DNA"/>
</dbReference>
<evidence type="ECO:0000256" key="9">
    <source>
        <dbReference type="ARBA" id="ARBA00022989"/>
    </source>
</evidence>
<evidence type="ECO:0000256" key="1">
    <source>
        <dbReference type="ARBA" id="ARBA00001971"/>
    </source>
</evidence>
<comment type="similarity">
    <text evidence="4">Belongs to the cytochrome b560 family.</text>
</comment>
<gene>
    <name evidence="14" type="primary">sdhC</name>
    <name evidence="14" type="ORF">LZ519_06780</name>
</gene>
<evidence type="ECO:0000256" key="10">
    <source>
        <dbReference type="ARBA" id="ARBA00023004"/>
    </source>
</evidence>
<dbReference type="CDD" id="cd03499">
    <property type="entry name" value="SQR_TypeC_SdhC"/>
    <property type="match status" value="1"/>
</dbReference>